<evidence type="ECO:0000256" key="1">
    <source>
        <dbReference type="ARBA" id="ARBA00022723"/>
    </source>
</evidence>
<protein>
    <recommendedName>
        <fullName evidence="14">PNPLA domain-containing protein</fullName>
    </recommendedName>
</protein>
<gene>
    <name evidence="12" type="ORF">LTR62_001435</name>
</gene>
<proteinExistence type="predicted"/>
<dbReference type="Pfam" id="PF01734">
    <property type="entry name" value="Patatin"/>
    <property type="match status" value="1"/>
</dbReference>
<feature type="region of interest" description="Disordered" evidence="9">
    <location>
        <begin position="1213"/>
        <end position="1239"/>
    </location>
</feature>
<evidence type="ECO:0000256" key="2">
    <source>
        <dbReference type="ARBA" id="ARBA00022771"/>
    </source>
</evidence>
<dbReference type="Proteomes" id="UP001310890">
    <property type="component" value="Unassembled WGS sequence"/>
</dbReference>
<feature type="region of interest" description="Disordered" evidence="9">
    <location>
        <begin position="1"/>
        <end position="30"/>
    </location>
</feature>
<feature type="region of interest" description="Disordered" evidence="9">
    <location>
        <begin position="1520"/>
        <end position="1548"/>
    </location>
</feature>
<feature type="region of interest" description="Disordered" evidence="9">
    <location>
        <begin position="1414"/>
        <end position="1503"/>
    </location>
</feature>
<reference evidence="12" key="1">
    <citation type="submission" date="2023-08" db="EMBL/GenBank/DDBJ databases">
        <title>Black Yeasts Isolated from many extreme environments.</title>
        <authorList>
            <person name="Coleine C."/>
            <person name="Stajich J.E."/>
            <person name="Selbmann L."/>
        </authorList>
    </citation>
    <scope>NUCLEOTIDE SEQUENCE</scope>
    <source>
        <strain evidence="12">CCFEE 5401</strain>
    </source>
</reference>
<dbReference type="SUPFAM" id="SSF52540">
    <property type="entry name" value="P-loop containing nucleoside triphosphate hydrolases"/>
    <property type="match status" value="1"/>
</dbReference>
<dbReference type="PROSITE" id="PS51635">
    <property type="entry name" value="PNPLA"/>
    <property type="match status" value="1"/>
</dbReference>
<sequence>MTTDTGYRDDEGESASVGSEGPAEECEDDRCGGAAHPIWHCVDCDSSYCSDCWPRQGPHRPKKKGRDGVPHEKTNPFVVRRLKSILNPTRKADEIQKLHEQDAGTKWFGVSRDLTGRPNFEDYGRYASLMSTISPIGESGSTNRYPQLVSFIGVTNAGKSTLIKMLINHDADSVSLENRSLFPSPVVGSVVNDALPTSGDVHLYADPTTHAEQLPILFADCEGFEGGERTPLGARSRRRTRSDPLLEDSNGQGQVYARPIEWANTEEQRQREYAVTALYPKLLYTFSDCVVFVLRNAKTFQSAVLTKLLDWGVAALEKSINQPALPHCIVALNTTDPAVDEREWDVDYATQSLLSSVRGAIDYTEGVPRFRDLAEHWRSLGKHIYTVEDLILRYYSSFKVVRIPSKPRYMTIHEQIGKLHDIVRSNCEESFRTKRRARMLTNADELNVYLQSGFDHFTTHLNIPFNFMQISLLRNPITNDFGGHILQLCTTISAQQPNLKPDRIASMFERMSFMLASCVLLDCARYRKGRVDELFSSYEKFFDYALSEYLELHYPCSYSSPHGKRKCLLVKARHQTKGHQDNEGIIAAGDYETALDNSFAHTWKTQLRSAIEGIHRDFTYELEQLSQVEDTQAIPEERLALALHEEHLNQFFEEVGPASSICSHATCFSCLMDVPEHPLPCGHVLCTACIKAYGKVGKGAVSLPSCPLHRASTKWAKAAVVKFKPSGAGVRILSLDGGGIRGIVQLEVLRAIEQAIGGFLPIQAFFDLMVGTGTGGMLAAALAHQDRTVDSSIDMFTAVSGHAFTPRLHGVPIISNIAMAFSSGPKYKTKPLHAALKTAFGEDTDLFGASTRLRSGARVALTTTSVTGRETMLLASYRRPEDPTPVYSFERPHEPDMELKVWESVAATMATPTFFRPLNFHSKTYLDGGLRCTNPSFVADRERRLIWPDVDEPDLFLSLGTGQNRISVLEKLSQRPKNAATPTLMPPPGQTALEARKASRWRTKRVDDVLDAEVAWVDFRAYAVRERSEAKGRRFIRFNPDLDREPPTQDSKSDIEALQVNVRKRLHTPHRMAALRNVAHRLVASSFYLELQSKNLAEKSEQVCIAAIHCRFEDGSMEMCALGKVLEQRRVEGFEPFFLIKPDIDHHEGFKLALSADVIRGMTDSAVFGLPNFNIPLRNATKQTSITLFLTAHDGLEPDGFPVSGFPRVLLGEAAQPPKGRQPRPSVDQSRGHRHVKTASDADAISLNGAASYIGRHDMSEDSWQETQAKMSPDLGQDGKPRMSLADLIRQQQSGGSSIKQRTNRFWTYIGSQHMANHPEMYSADELAKYSANTTSRLSEQENSTSATSLAPLHTYSSSYSPALTTTTFHSMDSSDHFTEKNLAPEPSPSPTPSPYDLTESRARNQELETQIAAETHAASQPRRTSSRDQPVYNYTAPLPLRDHRQASSSSPGIRHQGTFVEESDGRSDVEDEAEDYQDENDRHNSAAAYPATRNSNPDRVGPQVNVASAKTVVQALPPYYPNSSHERNYGGGKGGGGGGGSGGDLRYNWSDPLETVVETSLPDENSVSQLDRWLAAQRSTGTLQRKAGRLRVVSEEEES</sequence>
<keyword evidence="6" id="KW-0443">Lipid metabolism</keyword>
<dbReference type="GO" id="GO:0016042">
    <property type="term" value="P:lipid catabolic process"/>
    <property type="evidence" value="ECO:0007669"/>
    <property type="project" value="UniProtKB-KW"/>
</dbReference>
<feature type="compositionally biased region" description="Acidic residues" evidence="9">
    <location>
        <begin position="1470"/>
        <end position="1479"/>
    </location>
</feature>
<dbReference type="CDD" id="cd19757">
    <property type="entry name" value="Bbox1"/>
    <property type="match status" value="1"/>
</dbReference>
<dbReference type="GO" id="GO:0046486">
    <property type="term" value="P:glycerolipid metabolic process"/>
    <property type="evidence" value="ECO:0007669"/>
    <property type="project" value="UniProtKB-ARBA"/>
</dbReference>
<feature type="domain" description="RING-type" evidence="10">
    <location>
        <begin position="667"/>
        <end position="710"/>
    </location>
</feature>
<evidence type="ECO:0000313" key="12">
    <source>
        <dbReference type="EMBL" id="KAK5115235.1"/>
    </source>
</evidence>
<comment type="caution">
    <text evidence="8">Lacks conserved residue(s) required for the propagation of feature annotation.</text>
</comment>
<evidence type="ECO:0000259" key="10">
    <source>
        <dbReference type="PROSITE" id="PS50089"/>
    </source>
</evidence>
<dbReference type="CDD" id="cd16449">
    <property type="entry name" value="RING-HC"/>
    <property type="match status" value="1"/>
</dbReference>
<evidence type="ECO:0008006" key="14">
    <source>
        <dbReference type="Google" id="ProtNLM"/>
    </source>
</evidence>
<feature type="region of interest" description="Disordered" evidence="9">
    <location>
        <begin position="228"/>
        <end position="250"/>
    </location>
</feature>
<dbReference type="CDD" id="cd07199">
    <property type="entry name" value="Pat17_PNPLA8_PNPLA9_like"/>
    <property type="match status" value="1"/>
</dbReference>
<dbReference type="EMBL" id="JAVRRL010000013">
    <property type="protein sequence ID" value="KAK5115235.1"/>
    <property type="molecule type" value="Genomic_DNA"/>
</dbReference>
<dbReference type="InterPro" id="IPR027417">
    <property type="entry name" value="P-loop_NTPase"/>
</dbReference>
<name>A0AAN7TSE4_9PEZI</name>
<dbReference type="GO" id="GO:0019369">
    <property type="term" value="P:arachidonate metabolic process"/>
    <property type="evidence" value="ECO:0007669"/>
    <property type="project" value="TreeGrafter"/>
</dbReference>
<organism evidence="12 13">
    <name type="scientific">Meristemomyces frigidus</name>
    <dbReference type="NCBI Taxonomy" id="1508187"/>
    <lineage>
        <taxon>Eukaryota</taxon>
        <taxon>Fungi</taxon>
        <taxon>Dikarya</taxon>
        <taxon>Ascomycota</taxon>
        <taxon>Pezizomycotina</taxon>
        <taxon>Dothideomycetes</taxon>
        <taxon>Dothideomycetidae</taxon>
        <taxon>Mycosphaerellales</taxon>
        <taxon>Teratosphaeriaceae</taxon>
        <taxon>Meristemomyces</taxon>
    </lineage>
</organism>
<dbReference type="GO" id="GO:0047499">
    <property type="term" value="F:calcium-independent phospholipase A2 activity"/>
    <property type="evidence" value="ECO:0007669"/>
    <property type="project" value="TreeGrafter"/>
</dbReference>
<evidence type="ECO:0000256" key="7">
    <source>
        <dbReference type="PROSITE-ProRule" id="PRU00175"/>
    </source>
</evidence>
<keyword evidence="3" id="KW-0378">Hydrolase</keyword>
<dbReference type="PROSITE" id="PS00518">
    <property type="entry name" value="ZF_RING_1"/>
    <property type="match status" value="1"/>
</dbReference>
<evidence type="ECO:0000256" key="9">
    <source>
        <dbReference type="SAM" id="MobiDB-lite"/>
    </source>
</evidence>
<evidence type="ECO:0000256" key="5">
    <source>
        <dbReference type="ARBA" id="ARBA00022963"/>
    </source>
</evidence>
<evidence type="ECO:0000256" key="6">
    <source>
        <dbReference type="ARBA" id="ARBA00023098"/>
    </source>
</evidence>
<dbReference type="PANTHER" id="PTHR24185:SF1">
    <property type="entry name" value="CALCIUM-INDEPENDENT PHOSPHOLIPASE A2-GAMMA"/>
    <property type="match status" value="1"/>
</dbReference>
<keyword evidence="1" id="KW-0479">Metal-binding</keyword>
<feature type="domain" description="PNPLA" evidence="11">
    <location>
        <begin position="733"/>
        <end position="940"/>
    </location>
</feature>
<dbReference type="PANTHER" id="PTHR24185">
    <property type="entry name" value="CALCIUM-INDEPENDENT PHOSPHOLIPASE A2-GAMMA"/>
    <property type="match status" value="1"/>
</dbReference>
<feature type="compositionally biased region" description="Gly residues" evidence="9">
    <location>
        <begin position="1530"/>
        <end position="1544"/>
    </location>
</feature>
<dbReference type="InterPro" id="IPR002641">
    <property type="entry name" value="PNPLA_dom"/>
</dbReference>
<evidence type="ECO:0000256" key="8">
    <source>
        <dbReference type="PROSITE-ProRule" id="PRU01161"/>
    </source>
</evidence>
<evidence type="ECO:0000259" key="11">
    <source>
        <dbReference type="PROSITE" id="PS51635"/>
    </source>
</evidence>
<dbReference type="GO" id="GO:0016020">
    <property type="term" value="C:membrane"/>
    <property type="evidence" value="ECO:0007669"/>
    <property type="project" value="TreeGrafter"/>
</dbReference>
<evidence type="ECO:0000256" key="3">
    <source>
        <dbReference type="ARBA" id="ARBA00022801"/>
    </source>
</evidence>
<keyword evidence="5" id="KW-0442">Lipid degradation</keyword>
<feature type="region of interest" description="Disordered" evidence="9">
    <location>
        <begin position="1367"/>
        <end position="1399"/>
    </location>
</feature>
<keyword evidence="2 7" id="KW-0863">Zinc-finger</keyword>
<dbReference type="PROSITE" id="PS50089">
    <property type="entry name" value="ZF_RING_2"/>
    <property type="match status" value="1"/>
</dbReference>
<dbReference type="Gene3D" id="3.40.1090.10">
    <property type="entry name" value="Cytosolic phospholipase A2 catalytic domain"/>
    <property type="match status" value="1"/>
</dbReference>
<dbReference type="GO" id="GO:0008270">
    <property type="term" value="F:zinc ion binding"/>
    <property type="evidence" value="ECO:0007669"/>
    <property type="project" value="UniProtKB-KW"/>
</dbReference>
<feature type="short sequence motif" description="DGA/G" evidence="8">
    <location>
        <begin position="927"/>
        <end position="929"/>
    </location>
</feature>
<dbReference type="InterPro" id="IPR016035">
    <property type="entry name" value="Acyl_Trfase/lysoPLipase"/>
</dbReference>
<comment type="caution">
    <text evidence="12">The sequence shown here is derived from an EMBL/GenBank/DDBJ whole genome shotgun (WGS) entry which is preliminary data.</text>
</comment>
<dbReference type="InterPro" id="IPR001841">
    <property type="entry name" value="Znf_RING"/>
</dbReference>
<evidence type="ECO:0000313" key="13">
    <source>
        <dbReference type="Proteomes" id="UP001310890"/>
    </source>
</evidence>
<feature type="short sequence motif" description="GXGXXG" evidence="8">
    <location>
        <begin position="737"/>
        <end position="742"/>
    </location>
</feature>
<evidence type="ECO:0000256" key="4">
    <source>
        <dbReference type="ARBA" id="ARBA00022833"/>
    </source>
</evidence>
<dbReference type="InterPro" id="IPR017907">
    <property type="entry name" value="Znf_RING_CS"/>
</dbReference>
<accession>A0AAN7TSE4</accession>
<dbReference type="SUPFAM" id="SSF52151">
    <property type="entry name" value="FabD/lysophospholipase-like"/>
    <property type="match status" value="1"/>
</dbReference>
<keyword evidence="4" id="KW-0862">Zinc</keyword>